<dbReference type="InterPro" id="IPR023772">
    <property type="entry name" value="DNA-bd_HTH_TetR-type_CS"/>
</dbReference>
<dbReference type="PROSITE" id="PS01081">
    <property type="entry name" value="HTH_TETR_1"/>
    <property type="match status" value="1"/>
</dbReference>
<evidence type="ECO:0000256" key="1">
    <source>
        <dbReference type="ARBA" id="ARBA00022491"/>
    </source>
</evidence>
<dbReference type="InterPro" id="IPR036271">
    <property type="entry name" value="Tet_transcr_reg_TetR-rel_C_sf"/>
</dbReference>
<dbReference type="Proteomes" id="UP001179361">
    <property type="component" value="Unassembled WGS sequence"/>
</dbReference>
<proteinExistence type="predicted"/>
<feature type="domain" description="HTH tetR-type" evidence="6">
    <location>
        <begin position="23"/>
        <end position="83"/>
    </location>
</feature>
<feature type="DNA-binding region" description="H-T-H motif" evidence="5">
    <location>
        <begin position="46"/>
        <end position="65"/>
    </location>
</feature>
<gene>
    <name evidence="7" type="ORF">LQ564_05275</name>
</gene>
<keyword evidence="8" id="KW-1185">Reference proteome</keyword>
<dbReference type="PROSITE" id="PS50977">
    <property type="entry name" value="HTH_TETR_2"/>
    <property type="match status" value="1"/>
</dbReference>
<dbReference type="InterPro" id="IPR013572">
    <property type="entry name" value="Tscrpt_reg_MAATS_C"/>
</dbReference>
<dbReference type="Pfam" id="PF00440">
    <property type="entry name" value="TetR_N"/>
    <property type="match status" value="1"/>
</dbReference>
<dbReference type="PRINTS" id="PR00455">
    <property type="entry name" value="HTHTETR"/>
</dbReference>
<keyword evidence="4" id="KW-0804">Transcription</keyword>
<dbReference type="Gene3D" id="1.10.357.10">
    <property type="entry name" value="Tetracycline Repressor, domain 2"/>
    <property type="match status" value="1"/>
</dbReference>
<dbReference type="PANTHER" id="PTHR30055">
    <property type="entry name" value="HTH-TYPE TRANSCRIPTIONAL REGULATOR RUTR"/>
    <property type="match status" value="1"/>
</dbReference>
<dbReference type="PANTHER" id="PTHR30055:SF240">
    <property type="entry name" value="HTH-TYPE TRANSCRIPTIONAL REGULATOR ACRR"/>
    <property type="match status" value="1"/>
</dbReference>
<keyword evidence="3 5" id="KW-0238">DNA-binding</keyword>
<evidence type="ECO:0000256" key="3">
    <source>
        <dbReference type="ARBA" id="ARBA00023125"/>
    </source>
</evidence>
<evidence type="ECO:0000256" key="2">
    <source>
        <dbReference type="ARBA" id="ARBA00023015"/>
    </source>
</evidence>
<dbReference type="SUPFAM" id="SSF48498">
    <property type="entry name" value="Tetracyclin repressor-like, C-terminal domain"/>
    <property type="match status" value="1"/>
</dbReference>
<dbReference type="EMBL" id="JAJNOC010000001">
    <property type="protein sequence ID" value="MCD2515722.1"/>
    <property type="molecule type" value="Genomic_DNA"/>
</dbReference>
<dbReference type="SUPFAM" id="SSF46689">
    <property type="entry name" value="Homeodomain-like"/>
    <property type="match status" value="1"/>
</dbReference>
<evidence type="ECO:0000313" key="8">
    <source>
        <dbReference type="Proteomes" id="UP001179361"/>
    </source>
</evidence>
<evidence type="ECO:0000256" key="5">
    <source>
        <dbReference type="PROSITE-ProRule" id="PRU00335"/>
    </source>
</evidence>
<organism evidence="7 8">
    <name type="scientific">Massilia phyllostachyos</name>
    <dbReference type="NCBI Taxonomy" id="2898585"/>
    <lineage>
        <taxon>Bacteria</taxon>
        <taxon>Pseudomonadati</taxon>
        <taxon>Pseudomonadota</taxon>
        <taxon>Betaproteobacteria</taxon>
        <taxon>Burkholderiales</taxon>
        <taxon>Oxalobacteraceae</taxon>
        <taxon>Telluria group</taxon>
        <taxon>Massilia</taxon>
    </lineage>
</organism>
<dbReference type="RefSeq" id="WP_231057019.1">
    <property type="nucleotide sequence ID" value="NZ_JAJNOC010000001.1"/>
</dbReference>
<accession>A0ABS8Q3S2</accession>
<dbReference type="InterPro" id="IPR009057">
    <property type="entry name" value="Homeodomain-like_sf"/>
</dbReference>
<evidence type="ECO:0000313" key="7">
    <source>
        <dbReference type="EMBL" id="MCD2515722.1"/>
    </source>
</evidence>
<keyword evidence="1" id="KW-0678">Repressor</keyword>
<dbReference type="Pfam" id="PF08361">
    <property type="entry name" value="TetR_C_2"/>
    <property type="match status" value="1"/>
</dbReference>
<name>A0ABS8Q3S2_9BURK</name>
<evidence type="ECO:0000259" key="6">
    <source>
        <dbReference type="PROSITE" id="PS50977"/>
    </source>
</evidence>
<reference evidence="7" key="1">
    <citation type="submission" date="2021-11" db="EMBL/GenBank/DDBJ databases">
        <title>The complete genome of Massilia sp sp. G4R7.</title>
        <authorList>
            <person name="Liu L."/>
            <person name="Yue J."/>
            <person name="Yuan J."/>
            <person name="Yang F."/>
            <person name="Li L."/>
        </authorList>
    </citation>
    <scope>NUCLEOTIDE SEQUENCE</scope>
    <source>
        <strain evidence="7">G4R7</strain>
    </source>
</reference>
<keyword evidence="2" id="KW-0805">Transcription regulation</keyword>
<sequence length="218" mass="24598">MLARPLKWKGIKKMARKTKAEAAATRDSILDAAEKLFAEQGVSRTTLQHIASAAGVTRGAIYWHFLDKGALFNAMFDRAKMPMDEAMQVLDNSRDVRDPLQCLRDDMMTVLRIVKEDEKARRVFEIATLKTEFIDEVDSVRARRRESIGLWQERMEGHLKQAQEKGLLRAGVSTVAAAQGGWIMVDGLIRNWIFEPTMFGLLELGGTVIDTYLNGLRS</sequence>
<evidence type="ECO:0000256" key="4">
    <source>
        <dbReference type="ARBA" id="ARBA00023163"/>
    </source>
</evidence>
<comment type="caution">
    <text evidence="7">The sequence shown here is derived from an EMBL/GenBank/DDBJ whole genome shotgun (WGS) entry which is preliminary data.</text>
</comment>
<dbReference type="InterPro" id="IPR050109">
    <property type="entry name" value="HTH-type_TetR-like_transc_reg"/>
</dbReference>
<protein>
    <submittedName>
        <fullName evidence="7">TetR family transcriptional regulator</fullName>
    </submittedName>
</protein>
<dbReference type="InterPro" id="IPR001647">
    <property type="entry name" value="HTH_TetR"/>
</dbReference>